<comment type="catalytic activity">
    <reaction evidence="11">
        <text>L-histidinol phosphate + 2-oxoglutarate = 3-(imidazol-4-yl)-2-oxopropyl phosphate + L-glutamate</text>
        <dbReference type="Rhea" id="RHEA:23744"/>
        <dbReference type="ChEBI" id="CHEBI:16810"/>
        <dbReference type="ChEBI" id="CHEBI:29985"/>
        <dbReference type="ChEBI" id="CHEBI:57766"/>
        <dbReference type="ChEBI" id="CHEBI:57980"/>
        <dbReference type="EC" id="2.6.1.9"/>
    </reaction>
</comment>
<dbReference type="InterPro" id="IPR015422">
    <property type="entry name" value="PyrdxlP-dep_Trfase_small"/>
</dbReference>
<dbReference type="InterPro" id="IPR015421">
    <property type="entry name" value="PyrdxlP-dep_Trfase_major"/>
</dbReference>
<evidence type="ECO:0000256" key="12">
    <source>
        <dbReference type="SAM" id="MobiDB-lite"/>
    </source>
</evidence>
<keyword evidence="5 14" id="KW-0032">Aminotransferase</keyword>
<comment type="pathway">
    <text evidence="2">Amino-acid biosynthesis; L-histidine biosynthesis; L-histidine from 5-phospho-alpha-D-ribose 1-diphosphate: step 7/9.</text>
</comment>
<evidence type="ECO:0000256" key="1">
    <source>
        <dbReference type="ARBA" id="ARBA00001933"/>
    </source>
</evidence>
<dbReference type="PANTHER" id="PTHR42885:SF2">
    <property type="entry name" value="HISTIDINOL-PHOSPHATE AMINOTRANSFERASE"/>
    <property type="match status" value="1"/>
</dbReference>
<keyword evidence="7 14" id="KW-0808">Transferase</keyword>
<dbReference type="InParanoid" id="A0A136JER3"/>
<dbReference type="EC" id="2.6.1.9" evidence="4"/>
<keyword evidence="9" id="KW-0368">Histidine biosynthesis</keyword>
<dbReference type="InterPro" id="IPR004839">
    <property type="entry name" value="Aminotransferase_I/II_large"/>
</dbReference>
<dbReference type="AlphaFoldDB" id="A0A136JER3"/>
<reference evidence="15" key="1">
    <citation type="submission" date="2016-02" db="EMBL/GenBank/DDBJ databases">
        <title>Draft genome sequence of Microdochium bolleyi, a fungal endophyte of beachgrass.</title>
        <authorList>
            <consortium name="DOE Joint Genome Institute"/>
            <person name="David A.S."/>
            <person name="May G."/>
            <person name="Haridas S."/>
            <person name="Lim J."/>
            <person name="Wang M."/>
            <person name="Labutti K."/>
            <person name="Lipzen A."/>
            <person name="Barry K."/>
            <person name="Grigoriev I.V."/>
        </authorList>
    </citation>
    <scope>NUCLEOTIDE SEQUENCE [LARGE SCALE GENOMIC DNA]</scope>
    <source>
        <strain evidence="15">J235TASD1</strain>
    </source>
</reference>
<sequence>MSPFNLETCARPNILALEPYRCARDDYKDDGTNVLLDANENAYGPSLPSAVASGSSSSGPEIDLLGLHRYPDPHQHELKQLLCNLRNTHHHTPKAITPANLFVGVGSDEAIDALLRCFCVPGTDRILTCPPTYGMYGVSAQVNDVAIHKVPLLPAPTFALDVDAILAALSTEKHIKLVYLCSPGNPTGSLLAKDDVRRVLEHPTWNGIVVLDEAYIDFSPDGASLAEWVAEWPNLVVMQTLSKAFGLAGIRLGAAFAAPPVARLLNSLKAPYNISSPTSALASYAVSEQGLATMRGNLKRIVTQRDRLIRELPQVPGIGRLMGGTESNFLLYEILNADGKPDNVTALKVYETLAEDKGVVVRFRGKEHGCLGCLRITVGTEDEVTRFLEALRRTLGEVNGQSGSIAAPADEEKKEVEASNVVA</sequence>
<evidence type="ECO:0000313" key="15">
    <source>
        <dbReference type="Proteomes" id="UP000070501"/>
    </source>
</evidence>
<dbReference type="Gene3D" id="3.40.640.10">
    <property type="entry name" value="Type I PLP-dependent aspartate aminotransferase-like (Major domain)"/>
    <property type="match status" value="1"/>
</dbReference>
<dbReference type="FunCoup" id="A0A136JER3">
    <property type="interactions" value="199"/>
</dbReference>
<evidence type="ECO:0000256" key="10">
    <source>
        <dbReference type="ARBA" id="ARBA00030262"/>
    </source>
</evidence>
<dbReference type="Proteomes" id="UP000070501">
    <property type="component" value="Unassembled WGS sequence"/>
</dbReference>
<keyword evidence="8" id="KW-0663">Pyridoxal phosphate</keyword>
<comment type="similarity">
    <text evidence="3">Belongs to the class-II pyridoxal-phosphate-dependent aminotransferase family.</text>
</comment>
<dbReference type="GO" id="GO:0030170">
    <property type="term" value="F:pyridoxal phosphate binding"/>
    <property type="evidence" value="ECO:0007669"/>
    <property type="project" value="InterPro"/>
</dbReference>
<dbReference type="OrthoDB" id="2015537at2759"/>
<evidence type="ECO:0000256" key="11">
    <source>
        <dbReference type="ARBA" id="ARBA00047481"/>
    </source>
</evidence>
<evidence type="ECO:0000256" key="9">
    <source>
        <dbReference type="ARBA" id="ARBA00023102"/>
    </source>
</evidence>
<proteinExistence type="inferred from homology"/>
<dbReference type="Gene3D" id="3.90.1150.10">
    <property type="entry name" value="Aspartate Aminotransferase, domain 1"/>
    <property type="match status" value="1"/>
</dbReference>
<keyword evidence="15" id="KW-1185">Reference proteome</keyword>
<dbReference type="EMBL" id="KQ964246">
    <property type="protein sequence ID" value="KXJ95640.1"/>
    <property type="molecule type" value="Genomic_DNA"/>
</dbReference>
<protein>
    <recommendedName>
        <fullName evidence="4">histidinol-phosphate transaminase</fullName>
        <ecNumber evidence="4">2.6.1.9</ecNumber>
    </recommendedName>
    <alternativeName>
        <fullName evidence="10">Imidazole acetol-phosphate transaminase</fullName>
    </alternativeName>
</protein>
<evidence type="ECO:0000256" key="3">
    <source>
        <dbReference type="ARBA" id="ARBA00008392"/>
    </source>
</evidence>
<evidence type="ECO:0000313" key="14">
    <source>
        <dbReference type="EMBL" id="KXJ95640.1"/>
    </source>
</evidence>
<gene>
    <name evidence="14" type="ORF">Micbo1qcDRAFT_187544</name>
</gene>
<evidence type="ECO:0000256" key="2">
    <source>
        <dbReference type="ARBA" id="ARBA00005011"/>
    </source>
</evidence>
<comment type="cofactor">
    <cofactor evidence="1">
        <name>pyridoxal 5'-phosphate</name>
        <dbReference type="ChEBI" id="CHEBI:597326"/>
    </cofactor>
</comment>
<dbReference type="HAMAP" id="MF_01023">
    <property type="entry name" value="HisC_aminotrans_2"/>
    <property type="match status" value="1"/>
</dbReference>
<evidence type="ECO:0000256" key="6">
    <source>
        <dbReference type="ARBA" id="ARBA00022605"/>
    </source>
</evidence>
<feature type="region of interest" description="Disordered" evidence="12">
    <location>
        <begin position="401"/>
        <end position="423"/>
    </location>
</feature>
<dbReference type="InterPro" id="IPR001917">
    <property type="entry name" value="Aminotrans_II_pyridoxalP_BS"/>
</dbReference>
<feature type="domain" description="Aminotransferase class I/classII large" evidence="13">
    <location>
        <begin position="35"/>
        <end position="391"/>
    </location>
</feature>
<dbReference type="STRING" id="196109.A0A136JER3"/>
<dbReference type="CDD" id="cd00609">
    <property type="entry name" value="AAT_like"/>
    <property type="match status" value="1"/>
</dbReference>
<evidence type="ECO:0000256" key="5">
    <source>
        <dbReference type="ARBA" id="ARBA00022576"/>
    </source>
</evidence>
<organism evidence="14 15">
    <name type="scientific">Microdochium bolleyi</name>
    <dbReference type="NCBI Taxonomy" id="196109"/>
    <lineage>
        <taxon>Eukaryota</taxon>
        <taxon>Fungi</taxon>
        <taxon>Dikarya</taxon>
        <taxon>Ascomycota</taxon>
        <taxon>Pezizomycotina</taxon>
        <taxon>Sordariomycetes</taxon>
        <taxon>Xylariomycetidae</taxon>
        <taxon>Xylariales</taxon>
        <taxon>Microdochiaceae</taxon>
        <taxon>Microdochium</taxon>
    </lineage>
</organism>
<name>A0A136JER3_9PEZI</name>
<evidence type="ECO:0000259" key="13">
    <source>
        <dbReference type="Pfam" id="PF00155"/>
    </source>
</evidence>
<evidence type="ECO:0000256" key="7">
    <source>
        <dbReference type="ARBA" id="ARBA00022679"/>
    </source>
</evidence>
<accession>A0A136JER3</accession>
<dbReference type="InterPro" id="IPR015424">
    <property type="entry name" value="PyrdxlP-dep_Trfase"/>
</dbReference>
<dbReference type="NCBIfam" id="TIGR01141">
    <property type="entry name" value="hisC"/>
    <property type="match status" value="1"/>
</dbReference>
<dbReference type="PROSITE" id="PS00599">
    <property type="entry name" value="AA_TRANSFER_CLASS_2"/>
    <property type="match status" value="1"/>
</dbReference>
<dbReference type="SUPFAM" id="SSF53383">
    <property type="entry name" value="PLP-dependent transferases"/>
    <property type="match status" value="1"/>
</dbReference>
<dbReference type="GO" id="GO:0004400">
    <property type="term" value="F:histidinol-phosphate transaminase activity"/>
    <property type="evidence" value="ECO:0007669"/>
    <property type="project" value="UniProtKB-EC"/>
</dbReference>
<dbReference type="Pfam" id="PF00155">
    <property type="entry name" value="Aminotran_1_2"/>
    <property type="match status" value="1"/>
</dbReference>
<keyword evidence="6" id="KW-0028">Amino-acid biosynthesis</keyword>
<evidence type="ECO:0000256" key="4">
    <source>
        <dbReference type="ARBA" id="ARBA00012748"/>
    </source>
</evidence>
<dbReference type="PANTHER" id="PTHR42885">
    <property type="entry name" value="HISTIDINOL-PHOSPHATE AMINOTRANSFERASE-RELATED"/>
    <property type="match status" value="1"/>
</dbReference>
<evidence type="ECO:0000256" key="8">
    <source>
        <dbReference type="ARBA" id="ARBA00022898"/>
    </source>
</evidence>
<dbReference type="InterPro" id="IPR005861">
    <property type="entry name" value="HisP_aminotrans"/>
</dbReference>
<dbReference type="GO" id="GO:0000105">
    <property type="term" value="P:L-histidine biosynthetic process"/>
    <property type="evidence" value="ECO:0007669"/>
    <property type="project" value="UniProtKB-KW"/>
</dbReference>